<dbReference type="SMART" id="SM00862">
    <property type="entry name" value="Trans_reg_C"/>
    <property type="match status" value="1"/>
</dbReference>
<keyword evidence="4" id="KW-0805">Transcription regulation</keyword>
<evidence type="ECO:0000256" key="9">
    <source>
        <dbReference type="PROSITE-ProRule" id="PRU01091"/>
    </source>
</evidence>
<dbReference type="Pfam" id="PF00072">
    <property type="entry name" value="Response_reg"/>
    <property type="match status" value="1"/>
</dbReference>
<feature type="domain" description="Response regulatory" evidence="10">
    <location>
        <begin position="4"/>
        <end position="117"/>
    </location>
</feature>
<feature type="domain" description="OmpR/PhoB-type" evidence="11">
    <location>
        <begin position="129"/>
        <end position="228"/>
    </location>
</feature>
<dbReference type="RefSeq" id="WP_043032560.1">
    <property type="nucleotide sequence ID" value="NZ_JXSU01000008.1"/>
</dbReference>
<dbReference type="Pfam" id="PF00486">
    <property type="entry name" value="Trans_reg_C"/>
    <property type="match status" value="1"/>
</dbReference>
<dbReference type="GO" id="GO:0006355">
    <property type="term" value="P:regulation of DNA-templated transcription"/>
    <property type="evidence" value="ECO:0007669"/>
    <property type="project" value="InterPro"/>
</dbReference>
<evidence type="ECO:0000256" key="8">
    <source>
        <dbReference type="PROSITE-ProRule" id="PRU00169"/>
    </source>
</evidence>
<dbReference type="GO" id="GO:0032993">
    <property type="term" value="C:protein-DNA complex"/>
    <property type="evidence" value="ECO:0007669"/>
    <property type="project" value="TreeGrafter"/>
</dbReference>
<sequence length="230" mass="27022">MNYKILIVDDDKTIVEFLQIFLIKEGYEVKFSYNGEEALNKIKNEKFDLILMDIMMPKIDGFEGIKVIRKFTNTPIIFLTAKDNQQDKIKGFISGCDDYITKPFDLIELSLRMSAILRRSNVREFEDDKYIIKIKDLELNLKEHTLYKGEGEITLTPKEFDILCLLARNKGRVFPSSELYERVWGQEFLENDNSLLTHIRNLREKLNDTVKNSKYIKTVWGVGYKIEKEA</sequence>
<dbReference type="InterPro" id="IPR039420">
    <property type="entry name" value="WalR-like"/>
</dbReference>
<dbReference type="InterPro" id="IPR011006">
    <property type="entry name" value="CheY-like_superfamily"/>
</dbReference>
<dbReference type="GO" id="GO:0000976">
    <property type="term" value="F:transcription cis-regulatory region binding"/>
    <property type="evidence" value="ECO:0007669"/>
    <property type="project" value="TreeGrafter"/>
</dbReference>
<keyword evidence="2 8" id="KW-0597">Phosphoprotein</keyword>
<organism evidence="12 13">
    <name type="scientific">Clostridium botulinum B2 450</name>
    <dbReference type="NCBI Taxonomy" id="1379739"/>
    <lineage>
        <taxon>Bacteria</taxon>
        <taxon>Bacillati</taxon>
        <taxon>Bacillota</taxon>
        <taxon>Clostridia</taxon>
        <taxon>Eubacteriales</taxon>
        <taxon>Clostridiaceae</taxon>
        <taxon>Clostridium</taxon>
    </lineage>
</organism>
<comment type="caution">
    <text evidence="12">The sequence shown here is derived from an EMBL/GenBank/DDBJ whole genome shotgun (WGS) entry which is preliminary data.</text>
</comment>
<dbReference type="Gene3D" id="6.10.250.690">
    <property type="match status" value="1"/>
</dbReference>
<gene>
    <name evidence="12" type="ORF">N495_17445</name>
</gene>
<name>A0A0D1BU02_CLOBO</name>
<evidence type="ECO:0000313" key="12">
    <source>
        <dbReference type="EMBL" id="KIS22241.1"/>
    </source>
</evidence>
<dbReference type="InterPro" id="IPR001789">
    <property type="entry name" value="Sig_transdc_resp-reg_receiver"/>
</dbReference>
<dbReference type="PROSITE" id="PS50110">
    <property type="entry name" value="RESPONSE_REGULATORY"/>
    <property type="match status" value="1"/>
</dbReference>
<evidence type="ECO:0000313" key="13">
    <source>
        <dbReference type="Proteomes" id="UP000032250"/>
    </source>
</evidence>
<dbReference type="FunFam" id="1.10.10.10:FF:000018">
    <property type="entry name" value="DNA-binding response regulator ResD"/>
    <property type="match status" value="1"/>
</dbReference>
<dbReference type="EMBL" id="JXSU01000008">
    <property type="protein sequence ID" value="KIS22241.1"/>
    <property type="molecule type" value="Genomic_DNA"/>
</dbReference>
<dbReference type="SMART" id="SM00448">
    <property type="entry name" value="REC"/>
    <property type="match status" value="1"/>
</dbReference>
<keyword evidence="5 9" id="KW-0238">DNA-binding</keyword>
<accession>A0A0D1BU02</accession>
<dbReference type="Gene3D" id="1.10.10.10">
    <property type="entry name" value="Winged helix-like DNA-binding domain superfamily/Winged helix DNA-binding domain"/>
    <property type="match status" value="1"/>
</dbReference>
<feature type="DNA-binding region" description="OmpR/PhoB-type" evidence="9">
    <location>
        <begin position="129"/>
        <end position="228"/>
    </location>
</feature>
<dbReference type="InterPro" id="IPR036388">
    <property type="entry name" value="WH-like_DNA-bd_sf"/>
</dbReference>
<evidence type="ECO:0000256" key="1">
    <source>
        <dbReference type="ARBA" id="ARBA00018672"/>
    </source>
</evidence>
<dbReference type="Proteomes" id="UP000032250">
    <property type="component" value="Unassembled WGS sequence"/>
</dbReference>
<dbReference type="GO" id="GO:0005829">
    <property type="term" value="C:cytosol"/>
    <property type="evidence" value="ECO:0007669"/>
    <property type="project" value="TreeGrafter"/>
</dbReference>
<evidence type="ECO:0000256" key="3">
    <source>
        <dbReference type="ARBA" id="ARBA00023012"/>
    </source>
</evidence>
<evidence type="ECO:0000256" key="7">
    <source>
        <dbReference type="ARBA" id="ARBA00024867"/>
    </source>
</evidence>
<dbReference type="InterPro" id="IPR001867">
    <property type="entry name" value="OmpR/PhoB-type_DNA-bd"/>
</dbReference>
<protein>
    <recommendedName>
        <fullName evidence="1">Stage 0 sporulation protein A homolog</fullName>
    </recommendedName>
</protein>
<dbReference type="CDD" id="cd00383">
    <property type="entry name" value="trans_reg_C"/>
    <property type="match status" value="1"/>
</dbReference>
<dbReference type="PANTHER" id="PTHR48111">
    <property type="entry name" value="REGULATOR OF RPOS"/>
    <property type="match status" value="1"/>
</dbReference>
<evidence type="ECO:0000256" key="5">
    <source>
        <dbReference type="ARBA" id="ARBA00023125"/>
    </source>
</evidence>
<feature type="modified residue" description="4-aspartylphosphate" evidence="8">
    <location>
        <position position="53"/>
    </location>
</feature>
<reference evidence="12 13" key="1">
    <citation type="submission" date="2014-06" db="EMBL/GenBank/DDBJ databases">
        <title>Genome characterization of distinct group I Clostridium botulinum lineages.</title>
        <authorList>
            <person name="Giordani F."/>
            <person name="Anselmo A."/>
            <person name="Fillo S."/>
            <person name="Palozzi A.M."/>
            <person name="Fortunato A."/>
            <person name="Gentile B."/>
            <person name="Ciammaruconi A."/>
            <person name="Anniballi F."/>
            <person name="De Medici D."/>
            <person name="Lista F."/>
        </authorList>
    </citation>
    <scope>NUCLEOTIDE SEQUENCE [LARGE SCALE GENOMIC DNA]</scope>
    <source>
        <strain evidence="12 13">B2 450</strain>
    </source>
</reference>
<dbReference type="PATRIC" id="fig|1379739.3.peg.3866"/>
<comment type="function">
    <text evidence="7">May play the central regulatory role in sporulation. It may be an element of the effector pathway responsible for the activation of sporulation genes in response to nutritional stress. Spo0A may act in concert with spo0H (a sigma factor) to control the expression of some genes that are critical to the sporulation process.</text>
</comment>
<dbReference type="AlphaFoldDB" id="A0A0D1BU02"/>
<dbReference type="CDD" id="cd17574">
    <property type="entry name" value="REC_OmpR"/>
    <property type="match status" value="1"/>
</dbReference>
<dbReference type="PANTHER" id="PTHR48111:SF10">
    <property type="entry name" value="STAGE 0 SPORULATION PROTEIN A HOMOLOG"/>
    <property type="match status" value="1"/>
</dbReference>
<evidence type="ECO:0000256" key="4">
    <source>
        <dbReference type="ARBA" id="ARBA00023015"/>
    </source>
</evidence>
<keyword evidence="3" id="KW-0902">Two-component regulatory system</keyword>
<dbReference type="Gene3D" id="3.40.50.2300">
    <property type="match status" value="1"/>
</dbReference>
<keyword evidence="6" id="KW-0804">Transcription</keyword>
<dbReference type="HOGENOM" id="CLU_000445_30_4_9"/>
<dbReference type="FunFam" id="3.40.50.2300:FF:000001">
    <property type="entry name" value="DNA-binding response regulator PhoB"/>
    <property type="match status" value="1"/>
</dbReference>
<evidence type="ECO:0000259" key="10">
    <source>
        <dbReference type="PROSITE" id="PS50110"/>
    </source>
</evidence>
<evidence type="ECO:0000256" key="6">
    <source>
        <dbReference type="ARBA" id="ARBA00023163"/>
    </source>
</evidence>
<proteinExistence type="predicted"/>
<dbReference type="GO" id="GO:0000156">
    <property type="term" value="F:phosphorelay response regulator activity"/>
    <property type="evidence" value="ECO:0007669"/>
    <property type="project" value="TreeGrafter"/>
</dbReference>
<evidence type="ECO:0000256" key="2">
    <source>
        <dbReference type="ARBA" id="ARBA00022553"/>
    </source>
</evidence>
<dbReference type="PROSITE" id="PS51755">
    <property type="entry name" value="OMPR_PHOB"/>
    <property type="match status" value="1"/>
</dbReference>
<dbReference type="OrthoDB" id="4127888at2"/>
<dbReference type="SUPFAM" id="SSF52172">
    <property type="entry name" value="CheY-like"/>
    <property type="match status" value="1"/>
</dbReference>
<evidence type="ECO:0000259" key="11">
    <source>
        <dbReference type="PROSITE" id="PS51755"/>
    </source>
</evidence>